<evidence type="ECO:0000313" key="4">
    <source>
        <dbReference type="EMBL" id="KAB2381035.1"/>
    </source>
</evidence>
<dbReference type="Gene3D" id="3.40.50.1820">
    <property type="entry name" value="alpha/beta hydrolase"/>
    <property type="match status" value="1"/>
</dbReference>
<comment type="caution">
    <text evidence="4">The sequence shown here is derived from an EMBL/GenBank/DDBJ whole genome shotgun (WGS) entry which is preliminary data.</text>
</comment>
<gene>
    <name evidence="4" type="ORF">F9B16_16605</name>
</gene>
<dbReference type="InterPro" id="IPR022742">
    <property type="entry name" value="Hydrolase_4"/>
</dbReference>
<evidence type="ECO:0000313" key="5">
    <source>
        <dbReference type="Proteomes" id="UP000483004"/>
    </source>
</evidence>
<dbReference type="OrthoDB" id="504769at2"/>
<evidence type="ECO:0000256" key="2">
    <source>
        <dbReference type="SAM" id="Phobius"/>
    </source>
</evidence>
<organism evidence="4 5">
    <name type="scientific">Actinomadura montaniterrae</name>
    <dbReference type="NCBI Taxonomy" id="1803903"/>
    <lineage>
        <taxon>Bacteria</taxon>
        <taxon>Bacillati</taxon>
        <taxon>Actinomycetota</taxon>
        <taxon>Actinomycetes</taxon>
        <taxon>Streptosporangiales</taxon>
        <taxon>Thermomonosporaceae</taxon>
        <taxon>Actinomadura</taxon>
    </lineage>
</organism>
<dbReference type="GO" id="GO:0016787">
    <property type="term" value="F:hydrolase activity"/>
    <property type="evidence" value="ECO:0007669"/>
    <property type="project" value="UniProtKB-KW"/>
</dbReference>
<dbReference type="InterPro" id="IPR050261">
    <property type="entry name" value="FrsA_esterase"/>
</dbReference>
<feature type="transmembrane region" description="Helical" evidence="2">
    <location>
        <begin position="405"/>
        <end position="427"/>
    </location>
</feature>
<feature type="transmembrane region" description="Helical" evidence="2">
    <location>
        <begin position="558"/>
        <end position="579"/>
    </location>
</feature>
<feature type="transmembrane region" description="Helical" evidence="2">
    <location>
        <begin position="528"/>
        <end position="546"/>
    </location>
</feature>
<keyword evidence="2" id="KW-1133">Transmembrane helix</keyword>
<dbReference type="InterPro" id="IPR029058">
    <property type="entry name" value="AB_hydrolase_fold"/>
</dbReference>
<feature type="transmembrane region" description="Helical" evidence="2">
    <location>
        <begin position="501"/>
        <end position="522"/>
    </location>
</feature>
<dbReference type="PANTHER" id="PTHR22946">
    <property type="entry name" value="DIENELACTONE HYDROLASE DOMAIN-CONTAINING PROTEIN-RELATED"/>
    <property type="match status" value="1"/>
</dbReference>
<feature type="transmembrane region" description="Helical" evidence="2">
    <location>
        <begin position="473"/>
        <end position="494"/>
    </location>
</feature>
<dbReference type="EMBL" id="WBMR01000040">
    <property type="protein sequence ID" value="KAB2381035.1"/>
    <property type="molecule type" value="Genomic_DNA"/>
</dbReference>
<evidence type="ECO:0000256" key="1">
    <source>
        <dbReference type="ARBA" id="ARBA00008645"/>
    </source>
</evidence>
<name>A0A6L3VTM8_9ACTN</name>
<sequence>MRQGAAARGEGPGGAVFGEAVGVHSEGGVDALFREPFQDVQGGVLDAVLRLRPSVLARRHATTLVRGNLGGGGGVHLGVRWVCVVVAVVAAVVGGAGLGTADRGIERRSAVVSGVPVEVVRPDGAAGRLPGVVVAHGLSASMQLMRGFADTLARRGYVVELVDLAGGGASRERLPDLGDGPAADARLDRDLDVAVRHLRAVPGVDGIGLLGHSMGAAAVVRYASAHPEVAATVAISQGTMPFSASGPRDLLLVAGGLEFAGYREGAVQGVRAAYPQGRTGVTYGDAAAGTARRAVIVGGAEHVGVLFQPRTHREVAAWFDRAFGRGGRVSGVGVRPFQRAGSAMLLHLAAVLRFAAVASVLLGRPGGERGARAKVPLVLALGVPVAGVLAAVAVVGVIPRGVLPVGIAGPLGGFFGVVGLLCGAVSWRRGQGSGRSWKRALASAVVLVVLTVVSFAVPAQLGWAHAVPVGPRVWALLPVAVCAMVFFAGIELLCGGYSARAAALIHAWAAAGALAGLGLAAVLGLVSWLVLLVAPLIAGLLVWQGVQAAALRALRAPVWVTALVGGVLLAWPIAVTMPIG</sequence>
<keyword evidence="2" id="KW-0472">Membrane</keyword>
<dbReference type="Proteomes" id="UP000483004">
    <property type="component" value="Unassembled WGS sequence"/>
</dbReference>
<protein>
    <submittedName>
        <fullName evidence="4">Alpha/beta hydrolase</fullName>
    </submittedName>
</protein>
<keyword evidence="2" id="KW-0812">Transmembrane</keyword>
<feature type="domain" description="Serine aminopeptidase S33" evidence="3">
    <location>
        <begin position="132"/>
        <end position="235"/>
    </location>
</feature>
<dbReference type="SUPFAM" id="SSF53474">
    <property type="entry name" value="alpha/beta-Hydrolases"/>
    <property type="match status" value="1"/>
</dbReference>
<dbReference type="Pfam" id="PF12146">
    <property type="entry name" value="Hydrolase_4"/>
    <property type="match status" value="1"/>
</dbReference>
<accession>A0A6L3VTM8</accession>
<feature type="transmembrane region" description="Helical" evidence="2">
    <location>
        <begin position="439"/>
        <end position="461"/>
    </location>
</feature>
<feature type="transmembrane region" description="Helical" evidence="2">
    <location>
        <begin position="344"/>
        <end position="363"/>
    </location>
</feature>
<keyword evidence="5" id="KW-1185">Reference proteome</keyword>
<comment type="similarity">
    <text evidence="1">Belongs to the AB hydrolase superfamily.</text>
</comment>
<feature type="transmembrane region" description="Helical" evidence="2">
    <location>
        <begin position="375"/>
        <end position="399"/>
    </location>
</feature>
<keyword evidence="4" id="KW-0378">Hydrolase</keyword>
<proteinExistence type="inferred from homology"/>
<evidence type="ECO:0000259" key="3">
    <source>
        <dbReference type="Pfam" id="PF12146"/>
    </source>
</evidence>
<dbReference type="AlphaFoldDB" id="A0A6L3VTM8"/>
<reference evidence="4 5" key="1">
    <citation type="submission" date="2019-09" db="EMBL/GenBank/DDBJ databases">
        <title>Actinomadura physcomitrii sp. nov., a novel actinomycete isolated from moss [Physcomitrium sphaericum (Ludw) Fuernr].</title>
        <authorList>
            <person name="Liu C."/>
            <person name="Zhuang X."/>
        </authorList>
    </citation>
    <scope>NUCLEOTIDE SEQUENCE [LARGE SCALE GENOMIC DNA]</scope>
    <source>
        <strain evidence="4 5">CYP1-1B</strain>
    </source>
</reference>